<keyword evidence="4" id="KW-1185">Reference proteome</keyword>
<evidence type="ECO:0000313" key="3">
    <source>
        <dbReference type="EMBL" id="QDX26569.1"/>
    </source>
</evidence>
<dbReference type="AlphaFoldDB" id="A0A518RGM8"/>
<proteinExistence type="predicted"/>
<sequence length="400" mass="42266">MRPEGQVRRCRDPGLRREDQAGPDRRTAQARAGWQVTQGLVLDAPVAEDWRWFDAAPLDAIAATPRGSAPDVAHLWLDLAGPRLLFVDGALVADASTPGPLDISAAPIMTRANPYSEAACASAKAGYVLYLKAQAALDGPIQVIHATTGGVAHLSNKIVMMADSVASLVETHVGPGWSNANLWVELAEGARLMRAVRILKDDGAHTDYVSAQIGKAASFASTALVTGCRTARIEAQMILTGEGAYGEAGGALLTRDSEKVDSATVADHAMPEGTSRQIWRAVAADTSTASIASRAEVRRDAQKTDGEQSLRGLLLKRTATVNLKPELEIFADDVKCAHGATVGELDARALFYLESRGIPEAQAKALLTRAFVADAIDRIGDEAVREAFAADADAWLGAAL</sequence>
<feature type="compositionally biased region" description="Basic and acidic residues" evidence="1">
    <location>
        <begin position="1"/>
        <end position="27"/>
    </location>
</feature>
<gene>
    <name evidence="3" type="ORF">FPZ54_11415</name>
</gene>
<dbReference type="Pfam" id="PF01458">
    <property type="entry name" value="SUFBD_core"/>
    <property type="match status" value="1"/>
</dbReference>
<evidence type="ECO:0000313" key="4">
    <source>
        <dbReference type="Proteomes" id="UP000318055"/>
    </source>
</evidence>
<organism evidence="3 4">
    <name type="scientific">Sphingomonas suaedae</name>
    <dbReference type="NCBI Taxonomy" id="2599297"/>
    <lineage>
        <taxon>Bacteria</taxon>
        <taxon>Pseudomonadati</taxon>
        <taxon>Pseudomonadota</taxon>
        <taxon>Alphaproteobacteria</taxon>
        <taxon>Sphingomonadales</taxon>
        <taxon>Sphingomonadaceae</taxon>
        <taxon>Sphingomonas</taxon>
    </lineage>
</organism>
<feature type="region of interest" description="Disordered" evidence="1">
    <location>
        <begin position="1"/>
        <end position="31"/>
    </location>
</feature>
<dbReference type="PANTHER" id="PTHR43575">
    <property type="entry name" value="PROTEIN ABCI7, CHLOROPLASTIC"/>
    <property type="match status" value="1"/>
</dbReference>
<dbReference type="InterPro" id="IPR055346">
    <property type="entry name" value="Fe-S_cluster_assembly_SufBD"/>
</dbReference>
<feature type="domain" description="SUF system FeS cluster assembly SufBD core" evidence="2">
    <location>
        <begin position="149"/>
        <end position="371"/>
    </location>
</feature>
<accession>A0A518RGM8</accession>
<evidence type="ECO:0000259" key="2">
    <source>
        <dbReference type="Pfam" id="PF01458"/>
    </source>
</evidence>
<dbReference type="InterPro" id="IPR000825">
    <property type="entry name" value="SUF_FeS_clus_asmbl_SufBD_core"/>
</dbReference>
<dbReference type="KEGG" id="ssua:FPZ54_11415"/>
<dbReference type="SUPFAM" id="SSF101960">
    <property type="entry name" value="Stabilizer of iron transporter SufD"/>
    <property type="match status" value="1"/>
</dbReference>
<name>A0A518RGM8_9SPHN</name>
<dbReference type="PANTHER" id="PTHR43575:SF1">
    <property type="entry name" value="PROTEIN ABCI7, CHLOROPLASTIC"/>
    <property type="match status" value="1"/>
</dbReference>
<dbReference type="OrthoDB" id="9768262at2"/>
<protein>
    <submittedName>
        <fullName evidence="3">SufD family Fe-S cluster assembly protein</fullName>
    </submittedName>
</protein>
<dbReference type="InterPro" id="IPR037284">
    <property type="entry name" value="SUF_FeS_clus_asmbl_SufBD_sf"/>
</dbReference>
<dbReference type="Proteomes" id="UP000318055">
    <property type="component" value="Chromosome"/>
</dbReference>
<dbReference type="GO" id="GO:0016226">
    <property type="term" value="P:iron-sulfur cluster assembly"/>
    <property type="evidence" value="ECO:0007669"/>
    <property type="project" value="InterPro"/>
</dbReference>
<reference evidence="3 4" key="1">
    <citation type="submission" date="2019-07" db="EMBL/GenBank/DDBJ databases">
        <title>Sphingomonas alkalisoli sp. nov., isolated from rhizosphere soil of Suaedae salsa.</title>
        <authorList>
            <person name="Zhang H."/>
            <person name="Xu L."/>
            <person name="Zhang J.-X."/>
            <person name="Sun J.-Q."/>
        </authorList>
    </citation>
    <scope>NUCLEOTIDE SEQUENCE [LARGE SCALE GENOMIC DNA]</scope>
    <source>
        <strain evidence="3 4">XS-10</strain>
    </source>
</reference>
<evidence type="ECO:0000256" key="1">
    <source>
        <dbReference type="SAM" id="MobiDB-lite"/>
    </source>
</evidence>
<dbReference type="EMBL" id="CP042239">
    <property type="protein sequence ID" value="QDX26569.1"/>
    <property type="molecule type" value="Genomic_DNA"/>
</dbReference>